<dbReference type="Proteomes" id="UP000095287">
    <property type="component" value="Unplaced"/>
</dbReference>
<keyword evidence="2" id="KW-1185">Reference proteome</keyword>
<organism evidence="2 3">
    <name type="scientific">Steinernema glaseri</name>
    <dbReference type="NCBI Taxonomy" id="37863"/>
    <lineage>
        <taxon>Eukaryota</taxon>
        <taxon>Metazoa</taxon>
        <taxon>Ecdysozoa</taxon>
        <taxon>Nematoda</taxon>
        <taxon>Chromadorea</taxon>
        <taxon>Rhabditida</taxon>
        <taxon>Tylenchina</taxon>
        <taxon>Panagrolaimomorpha</taxon>
        <taxon>Strongyloidoidea</taxon>
        <taxon>Steinernematidae</taxon>
        <taxon>Steinernema</taxon>
    </lineage>
</organism>
<dbReference type="AlphaFoldDB" id="A0A1I8AKG6"/>
<reference evidence="3" key="1">
    <citation type="submission" date="2016-11" db="UniProtKB">
        <authorList>
            <consortium name="WormBaseParasite"/>
        </authorList>
    </citation>
    <scope>IDENTIFICATION</scope>
</reference>
<evidence type="ECO:0000313" key="3">
    <source>
        <dbReference type="WBParaSite" id="L893_g639.t1"/>
    </source>
</evidence>
<proteinExistence type="predicted"/>
<sequence>MQRWKQAHVLASEQIKRELGEAHLWSCQQLDKEFFPGSATLVEAQAPAEGRSSVSEDVFQEEPSVVDEEVLEFVNQTIRHREERDAKRKKEAQRKAEGGHSEEAEYVLDENVGLDSLCHSKPPLHTPNEMGIKTDDINELVAKTDASFQAVYHSLKPELWPNIPLKL</sequence>
<name>A0A1I8AKG6_9BILA</name>
<dbReference type="WBParaSite" id="L893_g639.t1">
    <property type="protein sequence ID" value="L893_g639.t1"/>
    <property type="gene ID" value="L893_g639"/>
</dbReference>
<feature type="compositionally biased region" description="Basic and acidic residues" evidence="1">
    <location>
        <begin position="79"/>
        <end position="103"/>
    </location>
</feature>
<evidence type="ECO:0000256" key="1">
    <source>
        <dbReference type="SAM" id="MobiDB-lite"/>
    </source>
</evidence>
<evidence type="ECO:0000313" key="2">
    <source>
        <dbReference type="Proteomes" id="UP000095287"/>
    </source>
</evidence>
<protein>
    <submittedName>
        <fullName evidence="3">Gem-associated protein 8</fullName>
    </submittedName>
</protein>
<feature type="region of interest" description="Disordered" evidence="1">
    <location>
        <begin position="77"/>
        <end position="104"/>
    </location>
</feature>
<accession>A0A1I8AKG6</accession>